<feature type="region of interest" description="Disordered" evidence="1">
    <location>
        <begin position="238"/>
        <end position="318"/>
    </location>
</feature>
<reference evidence="2" key="1">
    <citation type="journal article" date="2016" name="Gigascience">
        <title>De novo construction of an expanded transcriptome assembly for the western tarnished plant bug, Lygus hesperus.</title>
        <authorList>
            <person name="Tassone E.E."/>
            <person name="Geib S.M."/>
            <person name="Hall B."/>
            <person name="Fabrick J.A."/>
            <person name="Brent C.S."/>
            <person name="Hull J.J."/>
        </authorList>
    </citation>
    <scope>NUCLEOTIDE SEQUENCE</scope>
</reference>
<evidence type="ECO:0000256" key="1">
    <source>
        <dbReference type="SAM" id="MobiDB-lite"/>
    </source>
</evidence>
<organism evidence="2">
    <name type="scientific">Lygus hesperus</name>
    <name type="common">Western plant bug</name>
    <dbReference type="NCBI Taxonomy" id="30085"/>
    <lineage>
        <taxon>Eukaryota</taxon>
        <taxon>Metazoa</taxon>
        <taxon>Ecdysozoa</taxon>
        <taxon>Arthropoda</taxon>
        <taxon>Hexapoda</taxon>
        <taxon>Insecta</taxon>
        <taxon>Pterygota</taxon>
        <taxon>Neoptera</taxon>
        <taxon>Paraneoptera</taxon>
        <taxon>Hemiptera</taxon>
        <taxon>Heteroptera</taxon>
        <taxon>Panheteroptera</taxon>
        <taxon>Cimicomorpha</taxon>
        <taxon>Miridae</taxon>
        <taxon>Mirini</taxon>
        <taxon>Lygus</taxon>
    </lineage>
</organism>
<feature type="compositionally biased region" description="Polar residues" evidence="1">
    <location>
        <begin position="243"/>
        <end position="260"/>
    </location>
</feature>
<dbReference type="AlphaFoldDB" id="A0A146MFS4"/>
<feature type="compositionally biased region" description="Low complexity" evidence="1">
    <location>
        <begin position="293"/>
        <end position="307"/>
    </location>
</feature>
<dbReference type="EMBL" id="GDHC01001179">
    <property type="protein sequence ID" value="JAQ17450.1"/>
    <property type="molecule type" value="Transcribed_RNA"/>
</dbReference>
<evidence type="ECO:0000313" key="2">
    <source>
        <dbReference type="EMBL" id="JAQ17450.1"/>
    </source>
</evidence>
<sequence>MLTVYYLAATWVQSWRLNSLMQKLRSVTDKHGSLAIHQELPPYLFSIGSSLKQKLEVNGVLSDQCMNYKSGHIVDFFWYQANKKAVSVFPKLDKYGTPLAWHASDRLSLLIETNERNLSQLLLNFMQNEVTLENGIQILRILTVEPLGSPYKIGNEHTVPETYAKLNERYSGPELRNSFLDRWRAHVSMLCTFCEAVAQVKEGQQDISVRHPGSGVGAVKLMPSGTVIGVSPDVLDLSKESHNTSNDESLVSAESYQNPPSDDILTRCSSGQSSHISTEMSTAQGSTRQVADSSTTSMSSIRSLPSTPRRTVCSTPVNSSTKPPNIIIFSDSPSASECVKAALELTLVNDRYVIHKLTFAEMLSTTWLDDAILVVIHGNVPAPFKPVVMNYLAKGSGSLLCLCSDFLGSILPMFHTAEVRPNELVHCSYKSWKHVPLMHHVFCYQPTPSDAKFSYDEQVSLRAIPESVVIKDSDSKSHKLK</sequence>
<accession>A0A146MFS4</accession>
<protein>
    <submittedName>
        <fullName evidence="2">Uncharacterized protein</fullName>
    </submittedName>
</protein>
<feature type="non-terminal residue" evidence="2">
    <location>
        <position position="481"/>
    </location>
</feature>
<feature type="compositionally biased region" description="Polar residues" evidence="1">
    <location>
        <begin position="267"/>
        <end position="292"/>
    </location>
</feature>
<gene>
    <name evidence="2" type="ORF">g.83414</name>
</gene>
<name>A0A146MFS4_LYGHE</name>
<proteinExistence type="predicted"/>
<feature type="compositionally biased region" description="Polar residues" evidence="1">
    <location>
        <begin position="308"/>
        <end position="318"/>
    </location>
</feature>